<evidence type="ECO:0000259" key="7">
    <source>
        <dbReference type="Pfam" id="PF24961"/>
    </source>
</evidence>
<dbReference type="PANTHER" id="PTHR33507:SF4">
    <property type="entry name" value="NODULATION COMPETITIVENESS PROTEIN NFED"/>
    <property type="match status" value="1"/>
</dbReference>
<keyword evidence="4 5" id="KW-0472">Membrane</keyword>
<feature type="transmembrane region" description="Helical" evidence="5">
    <location>
        <begin position="51"/>
        <end position="72"/>
    </location>
</feature>
<protein>
    <submittedName>
        <fullName evidence="8">NfeD-like partner-binding protein</fullName>
    </submittedName>
</protein>
<sequence length="204" mass="22062">MIFLPDPNFAFVLLAIAFMVTIFALLAPGTGILEAISLILLTLVGFSMANLAVNTWAILLLVGGIVAVLLALKRSESSYLLASSIVLLLLGMLLVFKREGRLLAMDPFLAIIVSISTAAFIWIVGRNTAKAFQQKPQRNLDKIVGQIGKAVTDISKEGSVYVGGENWSAESETLIKKGSPVIIRKREGLLLKVELYSESSKKKS</sequence>
<evidence type="ECO:0000256" key="5">
    <source>
        <dbReference type="SAM" id="Phobius"/>
    </source>
</evidence>
<keyword evidence="3 5" id="KW-1133">Transmembrane helix</keyword>
<dbReference type="Gene3D" id="2.40.50.140">
    <property type="entry name" value="Nucleic acid-binding proteins"/>
    <property type="match status" value="1"/>
</dbReference>
<gene>
    <name evidence="8" type="ORF">DFR64_1416</name>
</gene>
<comment type="subcellular location">
    <subcellularLocation>
        <location evidence="1">Membrane</location>
        <topology evidence="1">Multi-pass membrane protein</topology>
    </subcellularLocation>
</comment>
<dbReference type="InterPro" id="IPR012340">
    <property type="entry name" value="NA-bd_OB-fold"/>
</dbReference>
<comment type="caution">
    <text evidence="8">The sequence shown here is derived from an EMBL/GenBank/DDBJ whole genome shotgun (WGS) entry which is preliminary data.</text>
</comment>
<dbReference type="Proteomes" id="UP000256388">
    <property type="component" value="Unassembled WGS sequence"/>
</dbReference>
<dbReference type="SUPFAM" id="SSF141322">
    <property type="entry name" value="NfeD domain-like"/>
    <property type="match status" value="1"/>
</dbReference>
<accession>A0A347ZRI6</accession>
<dbReference type="Pfam" id="PF01957">
    <property type="entry name" value="NfeD"/>
    <property type="match status" value="1"/>
</dbReference>
<feature type="transmembrane region" description="Helical" evidence="5">
    <location>
        <begin position="108"/>
        <end position="125"/>
    </location>
</feature>
<evidence type="ECO:0000313" key="8">
    <source>
        <dbReference type="EMBL" id="REG11526.1"/>
    </source>
</evidence>
<dbReference type="OrthoDB" id="160826at2"/>
<keyword evidence="9" id="KW-1185">Reference proteome</keyword>
<feature type="domain" description="NfeD-like C-terminal" evidence="6">
    <location>
        <begin position="141"/>
        <end position="194"/>
    </location>
</feature>
<feature type="transmembrane region" description="Helical" evidence="5">
    <location>
        <begin position="79"/>
        <end position="96"/>
    </location>
</feature>
<evidence type="ECO:0000256" key="4">
    <source>
        <dbReference type="ARBA" id="ARBA00023136"/>
    </source>
</evidence>
<dbReference type="AlphaFoldDB" id="A0A347ZRI6"/>
<evidence type="ECO:0000259" key="6">
    <source>
        <dbReference type="Pfam" id="PF01957"/>
    </source>
</evidence>
<evidence type="ECO:0000256" key="2">
    <source>
        <dbReference type="ARBA" id="ARBA00022692"/>
    </source>
</evidence>
<evidence type="ECO:0000256" key="1">
    <source>
        <dbReference type="ARBA" id="ARBA00004141"/>
    </source>
</evidence>
<reference evidence="8 9" key="1">
    <citation type="submission" date="2018-08" db="EMBL/GenBank/DDBJ databases">
        <title>Genomic Encyclopedia of Type Strains, Phase IV (KMG-IV): sequencing the most valuable type-strain genomes for metagenomic binning, comparative biology and taxonomic classification.</title>
        <authorList>
            <person name="Goeker M."/>
        </authorList>
    </citation>
    <scope>NUCLEOTIDE SEQUENCE [LARGE SCALE GENOMIC DNA]</scope>
    <source>
        <strain evidence="8 9">DSM 23923</strain>
    </source>
</reference>
<dbReference type="GO" id="GO:0016020">
    <property type="term" value="C:membrane"/>
    <property type="evidence" value="ECO:0007669"/>
    <property type="project" value="UniProtKB-SubCell"/>
</dbReference>
<dbReference type="InterPro" id="IPR002810">
    <property type="entry name" value="NfeD-like_C"/>
</dbReference>
<evidence type="ECO:0000313" key="9">
    <source>
        <dbReference type="Proteomes" id="UP000256388"/>
    </source>
</evidence>
<dbReference type="InterPro" id="IPR052165">
    <property type="entry name" value="Membrane_assoc_protease"/>
</dbReference>
<name>A0A347ZRI6_9CHLR</name>
<evidence type="ECO:0000256" key="3">
    <source>
        <dbReference type="ARBA" id="ARBA00022989"/>
    </source>
</evidence>
<dbReference type="PANTHER" id="PTHR33507">
    <property type="entry name" value="INNER MEMBRANE PROTEIN YBBJ"/>
    <property type="match status" value="1"/>
</dbReference>
<dbReference type="InterPro" id="IPR056739">
    <property type="entry name" value="NfeD_membrane"/>
</dbReference>
<organism evidence="8 9">
    <name type="scientific">Pelolinea submarina</name>
    <dbReference type="NCBI Taxonomy" id="913107"/>
    <lineage>
        <taxon>Bacteria</taxon>
        <taxon>Bacillati</taxon>
        <taxon>Chloroflexota</taxon>
        <taxon>Anaerolineae</taxon>
        <taxon>Anaerolineales</taxon>
        <taxon>Anaerolineaceae</taxon>
        <taxon>Pelolinea</taxon>
    </lineage>
</organism>
<proteinExistence type="predicted"/>
<dbReference type="Pfam" id="PF24961">
    <property type="entry name" value="NfeD_membrane"/>
    <property type="match status" value="1"/>
</dbReference>
<keyword evidence="2 5" id="KW-0812">Transmembrane</keyword>
<dbReference type="RefSeq" id="WP_116224654.1">
    <property type="nucleotide sequence ID" value="NZ_AP018437.1"/>
</dbReference>
<dbReference type="EMBL" id="QUMS01000001">
    <property type="protein sequence ID" value="REG11526.1"/>
    <property type="molecule type" value="Genomic_DNA"/>
</dbReference>
<feature type="domain" description="NfeD integral membrane" evidence="7">
    <location>
        <begin position="8"/>
        <end position="124"/>
    </location>
</feature>